<dbReference type="Proteomes" id="UP000799772">
    <property type="component" value="Unassembled WGS sequence"/>
</dbReference>
<evidence type="ECO:0000256" key="1">
    <source>
        <dbReference type="ARBA" id="ARBA00010126"/>
    </source>
</evidence>
<feature type="compositionally biased region" description="Basic and acidic residues" evidence="3">
    <location>
        <begin position="133"/>
        <end position="161"/>
    </location>
</feature>
<feature type="compositionally biased region" description="Basic and acidic residues" evidence="3">
    <location>
        <begin position="236"/>
        <end position="276"/>
    </location>
</feature>
<accession>A0A9P4I5K7</accession>
<evidence type="ECO:0000256" key="3">
    <source>
        <dbReference type="SAM" id="MobiDB-lite"/>
    </source>
</evidence>
<keyword evidence="6" id="KW-1185">Reference proteome</keyword>
<dbReference type="OrthoDB" id="446635at2759"/>
<dbReference type="InterPro" id="IPR018612">
    <property type="entry name" value="NSRP1_N"/>
</dbReference>
<name>A0A9P4I5K7_9PEZI</name>
<dbReference type="Pfam" id="PF09745">
    <property type="entry name" value="NSRP1_N"/>
    <property type="match status" value="1"/>
</dbReference>
<evidence type="ECO:0000313" key="6">
    <source>
        <dbReference type="Proteomes" id="UP000799772"/>
    </source>
</evidence>
<evidence type="ECO:0000313" key="5">
    <source>
        <dbReference type="EMBL" id="KAF2093353.1"/>
    </source>
</evidence>
<dbReference type="EMBL" id="ML978138">
    <property type="protein sequence ID" value="KAF2093353.1"/>
    <property type="molecule type" value="Genomic_DNA"/>
</dbReference>
<feature type="non-terminal residue" evidence="5">
    <location>
        <position position="1"/>
    </location>
</feature>
<keyword evidence="2" id="KW-0175">Coiled coil</keyword>
<sequence length="276" mass="31819">IDESIYDYDSFFDAKQARENEPKKKKDNGKPKYMADILAANEVRKKDQLRARDKLLQRQREEEGDQFMDKEKFVTEAYKKQQEEVRQAEEEERRKEEAEAAKKQKGEVGMRSFYKDLLGRDEEKHRAIVEATADIKDKRKQPDEEQETVKSEADIARELNKKGASIYINDDGQVSDKRELLGAGLNVMAKPNAAAPAAAAVQARSLARPQAAHGRGSSDRERRMRQTRMVEAQLEEMQRKAAEAEETGQKKAEQEAQSKKTKEEIKSARERYLQRK</sequence>
<evidence type="ECO:0000256" key="2">
    <source>
        <dbReference type="ARBA" id="ARBA00023054"/>
    </source>
</evidence>
<evidence type="ECO:0000259" key="4">
    <source>
        <dbReference type="Pfam" id="PF09745"/>
    </source>
</evidence>
<reference evidence="5" key="1">
    <citation type="journal article" date="2020" name="Stud. Mycol.">
        <title>101 Dothideomycetes genomes: a test case for predicting lifestyles and emergence of pathogens.</title>
        <authorList>
            <person name="Haridas S."/>
            <person name="Albert R."/>
            <person name="Binder M."/>
            <person name="Bloem J."/>
            <person name="Labutti K."/>
            <person name="Salamov A."/>
            <person name="Andreopoulos B."/>
            <person name="Baker S."/>
            <person name="Barry K."/>
            <person name="Bills G."/>
            <person name="Bluhm B."/>
            <person name="Cannon C."/>
            <person name="Castanera R."/>
            <person name="Culley D."/>
            <person name="Daum C."/>
            <person name="Ezra D."/>
            <person name="Gonzalez J."/>
            <person name="Henrissat B."/>
            <person name="Kuo A."/>
            <person name="Liang C."/>
            <person name="Lipzen A."/>
            <person name="Lutzoni F."/>
            <person name="Magnuson J."/>
            <person name="Mondo S."/>
            <person name="Nolan M."/>
            <person name="Ohm R."/>
            <person name="Pangilinan J."/>
            <person name="Park H.-J."/>
            <person name="Ramirez L."/>
            <person name="Alfaro M."/>
            <person name="Sun H."/>
            <person name="Tritt A."/>
            <person name="Yoshinaga Y."/>
            <person name="Zwiers L.-H."/>
            <person name="Turgeon B."/>
            <person name="Goodwin S."/>
            <person name="Spatafora J."/>
            <person name="Crous P."/>
            <person name="Grigoriev I."/>
        </authorList>
    </citation>
    <scope>NUCLEOTIDE SEQUENCE</scope>
    <source>
        <strain evidence="5">CBS 133067</strain>
    </source>
</reference>
<feature type="region of interest" description="Disordered" evidence="3">
    <location>
        <begin position="133"/>
        <end position="173"/>
    </location>
</feature>
<feature type="compositionally biased region" description="Low complexity" evidence="3">
    <location>
        <begin position="192"/>
        <end position="207"/>
    </location>
</feature>
<feature type="region of interest" description="Disordered" evidence="3">
    <location>
        <begin position="192"/>
        <end position="276"/>
    </location>
</feature>
<comment type="similarity">
    <text evidence="1">Belongs to the NSRP1 family.</text>
</comment>
<feature type="domain" description="Nuclear speckle splicing regulatory protein 1 N-terminal" evidence="4">
    <location>
        <begin position="2"/>
        <end position="105"/>
    </location>
</feature>
<dbReference type="PANTHER" id="PTHR47845">
    <property type="entry name" value="NUCLEAR SPECKLE SPLICING REGULATORY PROTEIN 1 HOMOLOG"/>
    <property type="match status" value="1"/>
</dbReference>
<protein>
    <recommendedName>
        <fullName evidence="4">Nuclear speckle splicing regulatory protein 1 N-terminal domain-containing protein</fullName>
    </recommendedName>
</protein>
<gene>
    <name evidence="5" type="ORF">NA57DRAFT_20670</name>
</gene>
<feature type="region of interest" description="Disordered" evidence="3">
    <location>
        <begin position="80"/>
        <end position="106"/>
    </location>
</feature>
<proteinExistence type="inferred from homology"/>
<dbReference type="GO" id="GO:0000381">
    <property type="term" value="P:regulation of alternative mRNA splicing, via spliceosome"/>
    <property type="evidence" value="ECO:0007669"/>
    <property type="project" value="InterPro"/>
</dbReference>
<comment type="caution">
    <text evidence="5">The sequence shown here is derived from an EMBL/GenBank/DDBJ whole genome shotgun (WGS) entry which is preliminary data.</text>
</comment>
<dbReference type="AlphaFoldDB" id="A0A9P4I5K7"/>
<feature type="non-terminal residue" evidence="5">
    <location>
        <position position="276"/>
    </location>
</feature>
<organism evidence="5 6">
    <name type="scientific">Rhizodiscina lignyota</name>
    <dbReference type="NCBI Taxonomy" id="1504668"/>
    <lineage>
        <taxon>Eukaryota</taxon>
        <taxon>Fungi</taxon>
        <taxon>Dikarya</taxon>
        <taxon>Ascomycota</taxon>
        <taxon>Pezizomycotina</taxon>
        <taxon>Dothideomycetes</taxon>
        <taxon>Pleosporomycetidae</taxon>
        <taxon>Aulographales</taxon>
        <taxon>Rhizodiscinaceae</taxon>
        <taxon>Rhizodiscina</taxon>
    </lineage>
</organism>
<dbReference type="InterPro" id="IPR053246">
    <property type="entry name" value="NS_splicing_regulatory_protein"/>
</dbReference>
<dbReference type="PANTHER" id="PTHR47845:SF1">
    <property type="entry name" value="NUCLEAR SPECKLE SPLICING REGULATORY PROTEIN 1 HOMOLOG"/>
    <property type="match status" value="1"/>
</dbReference>